<dbReference type="PANTHER" id="PTHR17224:SF1">
    <property type="entry name" value="PEPTIDYL-TRNA HYDROLASE"/>
    <property type="match status" value="1"/>
</dbReference>
<keyword evidence="7" id="KW-0963">Cytoplasm</keyword>
<name>B3PJN5_CELJU</name>
<dbReference type="Proteomes" id="UP000001036">
    <property type="component" value="Chromosome"/>
</dbReference>
<dbReference type="GO" id="GO:0004045">
    <property type="term" value="F:peptidyl-tRNA hydrolase activity"/>
    <property type="evidence" value="ECO:0007669"/>
    <property type="project" value="UniProtKB-UniRule"/>
</dbReference>
<evidence type="ECO:0000256" key="7">
    <source>
        <dbReference type="HAMAP-Rule" id="MF_00083"/>
    </source>
</evidence>
<evidence type="ECO:0000313" key="11">
    <source>
        <dbReference type="Proteomes" id="UP000001036"/>
    </source>
</evidence>
<dbReference type="GO" id="GO:0072344">
    <property type="term" value="P:rescue of stalled ribosome"/>
    <property type="evidence" value="ECO:0007669"/>
    <property type="project" value="UniProtKB-UniRule"/>
</dbReference>
<evidence type="ECO:0000256" key="1">
    <source>
        <dbReference type="ARBA" id="ARBA00013260"/>
    </source>
</evidence>
<feature type="active site" description="Proton acceptor" evidence="7">
    <location>
        <position position="74"/>
    </location>
</feature>
<dbReference type="PROSITE" id="PS01196">
    <property type="entry name" value="PEPT_TRNA_HYDROL_2"/>
    <property type="match status" value="1"/>
</dbReference>
<evidence type="ECO:0000256" key="5">
    <source>
        <dbReference type="ARBA" id="ARBA00038063"/>
    </source>
</evidence>
<dbReference type="GO" id="GO:0000049">
    <property type="term" value="F:tRNA binding"/>
    <property type="evidence" value="ECO:0007669"/>
    <property type="project" value="UniProtKB-UniRule"/>
</dbReference>
<evidence type="ECO:0000256" key="3">
    <source>
        <dbReference type="ARBA" id="ARBA00022801"/>
    </source>
</evidence>
<dbReference type="InterPro" id="IPR001328">
    <property type="entry name" value="Pept_tRNA_hydro"/>
</dbReference>
<evidence type="ECO:0000313" key="10">
    <source>
        <dbReference type="EMBL" id="ACE85271.1"/>
    </source>
</evidence>
<dbReference type="STRING" id="498211.CJA_0642"/>
<dbReference type="eggNOG" id="COG0193">
    <property type="taxonomic scope" value="Bacteria"/>
</dbReference>
<evidence type="ECO:0000256" key="9">
    <source>
        <dbReference type="RuleBase" id="RU004320"/>
    </source>
</evidence>
<evidence type="ECO:0000256" key="2">
    <source>
        <dbReference type="ARBA" id="ARBA00022555"/>
    </source>
</evidence>
<dbReference type="InterPro" id="IPR018171">
    <property type="entry name" value="Pept_tRNA_hydro_CS"/>
</dbReference>
<dbReference type="NCBIfam" id="TIGR00447">
    <property type="entry name" value="pth"/>
    <property type="match status" value="1"/>
</dbReference>
<dbReference type="PANTHER" id="PTHR17224">
    <property type="entry name" value="PEPTIDYL-TRNA HYDROLASE"/>
    <property type="match status" value="1"/>
</dbReference>
<dbReference type="CDD" id="cd00462">
    <property type="entry name" value="PTH"/>
    <property type="match status" value="1"/>
</dbReference>
<dbReference type="GO" id="GO:0006515">
    <property type="term" value="P:protein quality control for misfolded or incompletely synthesized proteins"/>
    <property type="evidence" value="ECO:0007669"/>
    <property type="project" value="UniProtKB-UniRule"/>
</dbReference>
<keyword evidence="4 7" id="KW-0694">RNA-binding</keyword>
<dbReference type="HAMAP" id="MF_00083">
    <property type="entry name" value="Pept_tRNA_hydro_bact"/>
    <property type="match status" value="1"/>
</dbReference>
<dbReference type="SUPFAM" id="SSF53178">
    <property type="entry name" value="Peptidyl-tRNA hydrolase-like"/>
    <property type="match status" value="1"/>
</dbReference>
<dbReference type="EC" id="3.1.1.29" evidence="1 7"/>
<comment type="similarity">
    <text evidence="5 7 9">Belongs to the PTH family.</text>
</comment>
<dbReference type="InterPro" id="IPR036416">
    <property type="entry name" value="Pept_tRNA_hydro_sf"/>
</dbReference>
<dbReference type="EMBL" id="CP000934">
    <property type="protein sequence ID" value="ACE85271.1"/>
    <property type="molecule type" value="Genomic_DNA"/>
</dbReference>
<feature type="site" description="Discriminates between blocked and unblocked aminoacyl-tRNA" evidence="7">
    <location>
        <position position="64"/>
    </location>
</feature>
<dbReference type="FunFam" id="3.40.50.1470:FF:000001">
    <property type="entry name" value="Peptidyl-tRNA hydrolase"/>
    <property type="match status" value="1"/>
</dbReference>
<comment type="subcellular location">
    <subcellularLocation>
        <location evidence="7">Cytoplasm</location>
    </subcellularLocation>
</comment>
<evidence type="ECO:0000256" key="6">
    <source>
        <dbReference type="ARBA" id="ARBA00050038"/>
    </source>
</evidence>
<dbReference type="HOGENOM" id="CLU_062456_3_1_6"/>
<feature type="binding site" evidence="7">
    <location>
        <position position="69"/>
    </location>
    <ligand>
        <name>tRNA</name>
        <dbReference type="ChEBI" id="CHEBI:17843"/>
    </ligand>
</feature>
<keyword evidence="2 7" id="KW-0820">tRNA-binding</keyword>
<feature type="binding site" evidence="7">
    <location>
        <position position="168"/>
    </location>
    <ligand>
        <name>tRNA</name>
        <dbReference type="ChEBI" id="CHEBI:17843"/>
    </ligand>
</feature>
<dbReference type="Gene3D" id="3.40.50.1470">
    <property type="entry name" value="Peptidyl-tRNA hydrolase"/>
    <property type="match status" value="1"/>
</dbReference>
<feature type="site" description="Stabilizes the basic form of H active site to accept a proton" evidence="7">
    <location>
        <position position="147"/>
    </location>
</feature>
<comment type="function">
    <text evidence="7">Catalyzes the release of premature peptidyl moieties from peptidyl-tRNA molecules trapped in stalled 50S ribosomal subunits, and thus maintains levels of free tRNAs and 50S ribosomes.</text>
</comment>
<evidence type="ECO:0000256" key="4">
    <source>
        <dbReference type="ARBA" id="ARBA00022884"/>
    </source>
</evidence>
<reference evidence="10 11" key="1">
    <citation type="journal article" date="2008" name="J. Bacteriol.">
        <title>Insights into plant cell wall degradation from the genome sequence of the soil bacterium Cellvibrio japonicus.</title>
        <authorList>
            <person name="Deboy R.T."/>
            <person name="Mongodin E.F."/>
            <person name="Fouts D.E."/>
            <person name="Tailford L.E."/>
            <person name="Khouri H."/>
            <person name="Emerson J.B."/>
            <person name="Mohamoud Y."/>
            <person name="Watkins K."/>
            <person name="Henrissat B."/>
            <person name="Gilbert H.J."/>
            <person name="Nelson K.E."/>
        </authorList>
    </citation>
    <scope>NUCLEOTIDE SEQUENCE [LARGE SCALE GENOMIC DNA]</scope>
    <source>
        <strain evidence="10 11">Ueda107</strain>
    </source>
</reference>
<dbReference type="PROSITE" id="PS01195">
    <property type="entry name" value="PEPT_TRNA_HYDROL_1"/>
    <property type="match status" value="1"/>
</dbReference>
<dbReference type="GO" id="GO:0005737">
    <property type="term" value="C:cytoplasm"/>
    <property type="evidence" value="ECO:0007669"/>
    <property type="project" value="UniProtKB-SubCell"/>
</dbReference>
<gene>
    <name evidence="7 10" type="primary">pth</name>
    <name evidence="10" type="ordered locus">CJA_0642</name>
</gene>
<comment type="subunit">
    <text evidence="7">Monomer.</text>
</comment>
<feature type="binding site" evidence="7">
    <location>
        <position position="122"/>
    </location>
    <ligand>
        <name>tRNA</name>
        <dbReference type="ChEBI" id="CHEBI:17843"/>
    </ligand>
</feature>
<accession>B3PJN5</accession>
<proteinExistence type="inferred from homology"/>
<dbReference type="KEGG" id="cja:CJA_0642"/>
<dbReference type="AlphaFoldDB" id="B3PJN5"/>
<feature type="binding site" evidence="7">
    <location>
        <position position="120"/>
    </location>
    <ligand>
        <name>tRNA</name>
        <dbReference type="ChEBI" id="CHEBI:17843"/>
    </ligand>
</feature>
<organism evidence="10 11">
    <name type="scientific">Cellvibrio japonicus (strain Ueda107)</name>
    <name type="common">Pseudomonas fluorescens subsp. cellulosa</name>
    <dbReference type="NCBI Taxonomy" id="498211"/>
    <lineage>
        <taxon>Bacteria</taxon>
        <taxon>Pseudomonadati</taxon>
        <taxon>Pseudomonadota</taxon>
        <taxon>Gammaproteobacteria</taxon>
        <taxon>Cellvibrionales</taxon>
        <taxon>Cellvibrionaceae</taxon>
        <taxon>Cellvibrio</taxon>
    </lineage>
</organism>
<evidence type="ECO:0000256" key="8">
    <source>
        <dbReference type="RuleBase" id="RU000673"/>
    </source>
</evidence>
<comment type="catalytic activity">
    <reaction evidence="7 8">
        <text>an N-acyl-L-alpha-aminoacyl-tRNA + H2O = an N-acyl-L-amino acid + a tRNA + H(+)</text>
        <dbReference type="Rhea" id="RHEA:54448"/>
        <dbReference type="Rhea" id="RHEA-COMP:10123"/>
        <dbReference type="Rhea" id="RHEA-COMP:13883"/>
        <dbReference type="ChEBI" id="CHEBI:15377"/>
        <dbReference type="ChEBI" id="CHEBI:15378"/>
        <dbReference type="ChEBI" id="CHEBI:59874"/>
        <dbReference type="ChEBI" id="CHEBI:78442"/>
        <dbReference type="ChEBI" id="CHEBI:138191"/>
        <dbReference type="EC" id="3.1.1.29"/>
    </reaction>
</comment>
<keyword evidence="3 7" id="KW-0378">Hydrolase</keyword>
<dbReference type="Pfam" id="PF01195">
    <property type="entry name" value="Pept_tRNA_hydro"/>
    <property type="match status" value="1"/>
</dbReference>
<sequence length="247" mass="26950">MKAKKLPSNRIFLFAKGSVFGPCPFLLPVTFHPRQISPQCAPIRQLLREKAMANEIQLLVGLGNPGSEYERTRHNAGADLVELLARQLGATLVPDSKYAGLTARVNYQGRDLRLLIPTTYMNRSGQSVGALANFFKIAPEAILVAHDELDLPPGSARFKQGGGHGGHNGLRDIIAALGNNNNFRRLRLGIGHPGDAKLVANFVLKRAPASEQELIDNAIDRAIACLPDAINGDWDKAMKNLHTDPRR</sequence>
<protein>
    <recommendedName>
        <fullName evidence="6 7">Peptidyl-tRNA hydrolase</fullName>
        <shortName evidence="7">Pth</shortName>
        <ecNumber evidence="1 7">3.1.1.29</ecNumber>
    </recommendedName>
</protein>
<comment type="function">
    <text evidence="7">Hydrolyzes ribosome-free peptidyl-tRNAs (with 1 or more amino acids incorporated), which drop off the ribosome during protein synthesis, or as a result of ribosome stalling.</text>
</comment>
<keyword evidence="11" id="KW-1185">Reference proteome</keyword>